<comment type="caution">
    <text evidence="10">The sequence shown here is derived from an EMBL/GenBank/DDBJ whole genome shotgun (WGS) entry which is preliminary data.</text>
</comment>
<dbReference type="Proteomes" id="UP000243739">
    <property type="component" value="Unassembled WGS sequence"/>
</dbReference>
<dbReference type="GO" id="GO:0000917">
    <property type="term" value="P:division septum assembly"/>
    <property type="evidence" value="ECO:0007669"/>
    <property type="project" value="UniProtKB-KW"/>
</dbReference>
<dbReference type="PANTHER" id="PTHR34108:SF1">
    <property type="entry name" value="SEPTUM SITE-DETERMINING PROTEIN MINC"/>
    <property type="match status" value="1"/>
</dbReference>
<dbReference type="Gene3D" id="2.160.20.70">
    <property type="match status" value="1"/>
</dbReference>
<evidence type="ECO:0000256" key="5">
    <source>
        <dbReference type="ARBA" id="ARBA00046874"/>
    </source>
</evidence>
<dbReference type="InterPro" id="IPR005526">
    <property type="entry name" value="Septum_form_inhib_MinC_C"/>
</dbReference>
<evidence type="ECO:0000313" key="10">
    <source>
        <dbReference type="EMBL" id="OEF98042.1"/>
    </source>
</evidence>
<dbReference type="STRING" id="337097.BHF71_03200"/>
<accession>A0A1D2YST8</accession>
<keyword evidence="11" id="KW-1185">Reference proteome</keyword>
<feature type="coiled-coil region" evidence="7">
    <location>
        <begin position="74"/>
        <end position="101"/>
    </location>
</feature>
<dbReference type="Pfam" id="PF22642">
    <property type="entry name" value="MinC_N_1"/>
    <property type="match status" value="1"/>
</dbReference>
<evidence type="ECO:0000256" key="7">
    <source>
        <dbReference type="SAM" id="Coils"/>
    </source>
</evidence>
<evidence type="ECO:0000256" key="2">
    <source>
        <dbReference type="ARBA" id="ARBA00022618"/>
    </source>
</evidence>
<protein>
    <recommendedName>
        <fullName evidence="6">Probable septum site-determining protein MinC</fullName>
    </recommendedName>
</protein>
<dbReference type="PANTHER" id="PTHR34108">
    <property type="entry name" value="SEPTUM SITE-DETERMINING PROTEIN MINC"/>
    <property type="match status" value="1"/>
</dbReference>
<dbReference type="Gene3D" id="3.30.160.540">
    <property type="match status" value="1"/>
</dbReference>
<dbReference type="EMBL" id="MIJF01000056">
    <property type="protein sequence ID" value="OEF98042.1"/>
    <property type="molecule type" value="Genomic_DNA"/>
</dbReference>
<evidence type="ECO:0000256" key="6">
    <source>
        <dbReference type="HAMAP-Rule" id="MF_00267"/>
    </source>
</evidence>
<proteinExistence type="inferred from homology"/>
<dbReference type="Pfam" id="PF03775">
    <property type="entry name" value="MinC_C"/>
    <property type="match status" value="1"/>
</dbReference>
<dbReference type="OrthoDB" id="9790810at2"/>
<feature type="domain" description="Septum site-determining protein MinC N-terminal" evidence="9">
    <location>
        <begin position="7"/>
        <end position="84"/>
    </location>
</feature>
<dbReference type="HAMAP" id="MF_00267">
    <property type="entry name" value="MinC"/>
    <property type="match status" value="1"/>
</dbReference>
<comment type="function">
    <text evidence="6">Cell division inhibitor that blocks the formation of polar Z ring septums. Rapidly oscillates between the poles of the cell to destabilize FtsZ filaments that have formed before they mature into polar Z rings. Prevents FtsZ polymerization.</text>
</comment>
<dbReference type="InterPro" id="IPR016098">
    <property type="entry name" value="CAP/MinC_C"/>
</dbReference>
<evidence type="ECO:0000313" key="11">
    <source>
        <dbReference type="Proteomes" id="UP000243739"/>
    </source>
</evidence>
<reference evidence="10 11" key="1">
    <citation type="submission" date="2016-09" db="EMBL/GenBank/DDBJ databases">
        <title>Draft genome sequence for the type strain of Vulcanibacillus modesticaldus BR, a strictly anaerobic, moderately thermophilic, and nitrate-reducing bacterium from deep sea-hydrothermal vents of the Mid-Atlantic Ridge.</title>
        <authorList>
            <person name="Abin C.A."/>
            <person name="Hollibaugh J.T."/>
        </authorList>
    </citation>
    <scope>NUCLEOTIDE SEQUENCE [LARGE SCALE GENOMIC DNA]</scope>
    <source>
        <strain evidence="10 11">BR</strain>
    </source>
</reference>
<dbReference type="InterPro" id="IPR013033">
    <property type="entry name" value="MinC"/>
</dbReference>
<organism evidence="10 11">
    <name type="scientific">Vulcanibacillus modesticaldus</name>
    <dbReference type="NCBI Taxonomy" id="337097"/>
    <lineage>
        <taxon>Bacteria</taxon>
        <taxon>Bacillati</taxon>
        <taxon>Bacillota</taxon>
        <taxon>Bacilli</taxon>
        <taxon>Bacillales</taxon>
        <taxon>Bacillaceae</taxon>
        <taxon>Vulcanibacillus</taxon>
    </lineage>
</organism>
<keyword evidence="7" id="KW-0175">Coiled coil</keyword>
<comment type="subunit">
    <text evidence="5 6">Interacts with MinD and FtsZ.</text>
</comment>
<dbReference type="GO" id="GO:0000902">
    <property type="term" value="P:cell morphogenesis"/>
    <property type="evidence" value="ECO:0007669"/>
    <property type="project" value="InterPro"/>
</dbReference>
<dbReference type="AlphaFoldDB" id="A0A1D2YST8"/>
<keyword evidence="4 6" id="KW-0131">Cell cycle</keyword>
<keyword evidence="2 6" id="KW-0132">Cell division</keyword>
<evidence type="ECO:0000256" key="1">
    <source>
        <dbReference type="ARBA" id="ARBA00006291"/>
    </source>
</evidence>
<dbReference type="RefSeq" id="WP_069657342.1">
    <property type="nucleotide sequence ID" value="NZ_MIJF01000056.1"/>
</dbReference>
<evidence type="ECO:0000256" key="4">
    <source>
        <dbReference type="ARBA" id="ARBA00023306"/>
    </source>
</evidence>
<evidence type="ECO:0000259" key="9">
    <source>
        <dbReference type="Pfam" id="PF22642"/>
    </source>
</evidence>
<keyword evidence="3 6" id="KW-0717">Septation</keyword>
<feature type="domain" description="Septum formation inhibitor MinC C-terminal" evidence="8">
    <location>
        <begin position="101"/>
        <end position="201"/>
    </location>
</feature>
<gene>
    <name evidence="6" type="primary">minC</name>
    <name evidence="10" type="ORF">BHF71_03200</name>
</gene>
<name>A0A1D2YST8_9BACI</name>
<comment type="similarity">
    <text evidence="1 6">Belongs to the MinC family.</text>
</comment>
<dbReference type="InterPro" id="IPR055219">
    <property type="entry name" value="MinC_N_1"/>
</dbReference>
<evidence type="ECO:0000259" key="8">
    <source>
        <dbReference type="Pfam" id="PF03775"/>
    </source>
</evidence>
<evidence type="ECO:0000256" key="3">
    <source>
        <dbReference type="ARBA" id="ARBA00023210"/>
    </source>
</evidence>
<dbReference type="InterPro" id="IPR036145">
    <property type="entry name" value="MinC_C_sf"/>
</dbReference>
<sequence length="219" mass="24598">MAKKQNVSIKGTKDGLVFLINDDCSFDDAINELKDILENTHQNILDGPPTKVTIKVGYRNFSTEQYKRLKEVFKAKENLLVEKIENELDKLKNRVESQVKVITGTIRSGQVYQHQGNILLIGDINPGGFLKATGDIYVIGSLRGIAHAGYDGDESSIIAAAIMEPTQLRIGKSVSFAVEQWGEMDNSKNLFAYVKNNEIVLEKYQHISRLNRDFMGTLY</sequence>
<dbReference type="GO" id="GO:1901891">
    <property type="term" value="P:regulation of cell septum assembly"/>
    <property type="evidence" value="ECO:0007669"/>
    <property type="project" value="InterPro"/>
</dbReference>
<dbReference type="SUPFAM" id="SSF63848">
    <property type="entry name" value="Cell-division inhibitor MinC, C-terminal domain"/>
    <property type="match status" value="1"/>
</dbReference>